<protein>
    <submittedName>
        <fullName evidence="6">Probable cytochrome c heme-binding site</fullName>
    </submittedName>
</protein>
<evidence type="ECO:0000313" key="7">
    <source>
        <dbReference type="Proteomes" id="UP000000546"/>
    </source>
</evidence>
<name>Q4FRB7_PSYA2</name>
<evidence type="ECO:0000256" key="1">
    <source>
        <dbReference type="ARBA" id="ARBA00022617"/>
    </source>
</evidence>
<evidence type="ECO:0000256" key="3">
    <source>
        <dbReference type="ARBA" id="ARBA00023004"/>
    </source>
</evidence>
<dbReference type="Pfam" id="PF13442">
    <property type="entry name" value="Cytochrome_CBB3"/>
    <property type="match status" value="1"/>
</dbReference>
<evidence type="ECO:0000256" key="4">
    <source>
        <dbReference type="PROSITE-ProRule" id="PRU00433"/>
    </source>
</evidence>
<dbReference type="STRING" id="259536.Psyc_1593"/>
<dbReference type="GO" id="GO:0020037">
    <property type="term" value="F:heme binding"/>
    <property type="evidence" value="ECO:0007669"/>
    <property type="project" value="InterPro"/>
</dbReference>
<dbReference type="Gene3D" id="1.10.760.10">
    <property type="entry name" value="Cytochrome c-like domain"/>
    <property type="match status" value="1"/>
</dbReference>
<dbReference type="RefSeq" id="WP_011280857.1">
    <property type="nucleotide sequence ID" value="NC_007204.1"/>
</dbReference>
<dbReference type="eggNOG" id="COG2010">
    <property type="taxonomic scope" value="Bacteria"/>
</dbReference>
<dbReference type="HOGENOM" id="CLU_089635_1_0_6"/>
<dbReference type="GO" id="GO:0009055">
    <property type="term" value="F:electron transfer activity"/>
    <property type="evidence" value="ECO:0007669"/>
    <property type="project" value="InterPro"/>
</dbReference>
<evidence type="ECO:0000313" key="6">
    <source>
        <dbReference type="EMBL" id="AAZ19441.1"/>
    </source>
</evidence>
<evidence type="ECO:0000256" key="2">
    <source>
        <dbReference type="ARBA" id="ARBA00022723"/>
    </source>
</evidence>
<reference evidence="6 7" key="1">
    <citation type="journal article" date="2010" name="Appl. Environ. Microbiol.">
        <title>The genome sequence of Psychrobacter arcticus 273-4, a psychroactive Siberian permafrost bacterium, reveals mechanisms for adaptation to low-temperature growth.</title>
        <authorList>
            <person name="Ayala-del-Rio H.L."/>
            <person name="Chain P.S."/>
            <person name="Grzymski J.J."/>
            <person name="Ponder M.A."/>
            <person name="Ivanova N."/>
            <person name="Bergholz P.W."/>
            <person name="Di Bartolo G."/>
            <person name="Hauser L."/>
            <person name="Land M."/>
            <person name="Bakermans C."/>
            <person name="Rodrigues D."/>
            <person name="Klappenbach J."/>
            <person name="Zarka D."/>
            <person name="Larimer F."/>
            <person name="Richardson P."/>
            <person name="Murray A."/>
            <person name="Thomashow M."/>
            <person name="Tiedje J.M."/>
        </authorList>
    </citation>
    <scope>NUCLEOTIDE SEQUENCE [LARGE SCALE GENOMIC DNA]</scope>
    <source>
        <strain evidence="7">DSM 17307 / VKM B-2377 / 273-4</strain>
    </source>
</reference>
<accession>Q4FRB7</accession>
<dbReference type="OrthoDB" id="9765171at2"/>
<dbReference type="InterPro" id="IPR036909">
    <property type="entry name" value="Cyt_c-like_dom_sf"/>
</dbReference>
<keyword evidence="1 4" id="KW-0349">Heme</keyword>
<dbReference type="EMBL" id="CP000082">
    <property type="protein sequence ID" value="AAZ19441.1"/>
    <property type="molecule type" value="Genomic_DNA"/>
</dbReference>
<dbReference type="AlphaFoldDB" id="Q4FRB7"/>
<sequence length="212" mass="23211">MKFLLGMLFTVFLAIVGVFAVASSGVVNVGAYQEHSPMMYSFLETVRNRSIENASKDIVVPDLEKVDMISSGGADYNDMCAGCHLSPGVDNTDFSESLYPKPPNFTKADIVKRYQTEAGAKQSFWVIKHGIMASGMPAWGASHDDDRMWAMVAFIRSLPELDEAQYTILTTRIDDDMMDMSFDGDMNMSDGGMGMGMGMGMDMSDDGSGMQH</sequence>
<dbReference type="SUPFAM" id="SSF46626">
    <property type="entry name" value="Cytochrome c"/>
    <property type="match status" value="1"/>
</dbReference>
<keyword evidence="7" id="KW-1185">Reference proteome</keyword>
<dbReference type="PROSITE" id="PS51007">
    <property type="entry name" value="CYTC"/>
    <property type="match status" value="1"/>
</dbReference>
<keyword evidence="3 4" id="KW-0408">Iron</keyword>
<keyword evidence="2 4" id="KW-0479">Metal-binding</keyword>
<dbReference type="KEGG" id="par:Psyc_1593"/>
<dbReference type="Proteomes" id="UP000000546">
    <property type="component" value="Chromosome"/>
</dbReference>
<proteinExistence type="predicted"/>
<dbReference type="InterPro" id="IPR009056">
    <property type="entry name" value="Cyt_c-like_dom"/>
</dbReference>
<dbReference type="GO" id="GO:0046872">
    <property type="term" value="F:metal ion binding"/>
    <property type="evidence" value="ECO:0007669"/>
    <property type="project" value="UniProtKB-KW"/>
</dbReference>
<feature type="domain" description="Cytochrome c" evidence="5">
    <location>
        <begin position="67"/>
        <end position="159"/>
    </location>
</feature>
<organism evidence="6 7">
    <name type="scientific">Psychrobacter arcticus (strain DSM 17307 / VKM B-2377 / 273-4)</name>
    <dbReference type="NCBI Taxonomy" id="259536"/>
    <lineage>
        <taxon>Bacteria</taxon>
        <taxon>Pseudomonadati</taxon>
        <taxon>Pseudomonadota</taxon>
        <taxon>Gammaproteobacteria</taxon>
        <taxon>Moraxellales</taxon>
        <taxon>Moraxellaceae</taxon>
        <taxon>Psychrobacter</taxon>
    </lineage>
</organism>
<gene>
    <name evidence="6" type="ordered locus">Psyc_1593</name>
</gene>
<evidence type="ECO:0000259" key="5">
    <source>
        <dbReference type="PROSITE" id="PS51007"/>
    </source>
</evidence>